<keyword evidence="1" id="KW-0472">Membrane</keyword>
<evidence type="ECO:0000256" key="1">
    <source>
        <dbReference type="SAM" id="Phobius"/>
    </source>
</evidence>
<keyword evidence="3" id="KW-1185">Reference proteome</keyword>
<dbReference type="RefSeq" id="WP_066732917.1">
    <property type="nucleotide sequence ID" value="NZ_JAJCIQ010000014.1"/>
</dbReference>
<feature type="transmembrane region" description="Helical" evidence="1">
    <location>
        <begin position="152"/>
        <end position="177"/>
    </location>
</feature>
<feature type="transmembrane region" description="Helical" evidence="1">
    <location>
        <begin position="6"/>
        <end position="28"/>
    </location>
</feature>
<name>A0ABS8DK04_9FIRM</name>
<sequence length="178" mass="19702">MGNMQIALLELLSAGGLGAALIITGVVLQYSKKTNSEKCTHLTTGHIVKHILNSNGNIKPVVEYQVNGKIYTVVRRFRGIITRTNVSLNNLYVTKGAYVTDKDYLYVPIGTITNMKQMAQDLWPIGSEMTVYYNPSFPEQAYAEKKPFGTSLLVILFYILGIVILLISVIIAVIIFVS</sequence>
<organism evidence="2 3">
    <name type="scientific">Bariatricus massiliensis</name>
    <dbReference type="NCBI Taxonomy" id="1745713"/>
    <lineage>
        <taxon>Bacteria</taxon>
        <taxon>Bacillati</taxon>
        <taxon>Bacillota</taxon>
        <taxon>Clostridia</taxon>
        <taxon>Lachnospirales</taxon>
        <taxon>Lachnospiraceae</taxon>
        <taxon>Bariatricus</taxon>
    </lineage>
</organism>
<protein>
    <submittedName>
        <fullName evidence="2">DUF3592 domain-containing protein</fullName>
    </submittedName>
</protein>
<keyword evidence="1" id="KW-1133">Transmembrane helix</keyword>
<evidence type="ECO:0000313" key="3">
    <source>
        <dbReference type="Proteomes" id="UP001299546"/>
    </source>
</evidence>
<dbReference type="Proteomes" id="UP001299546">
    <property type="component" value="Unassembled WGS sequence"/>
</dbReference>
<keyword evidence="1" id="KW-0812">Transmembrane</keyword>
<dbReference type="EMBL" id="JAJCIS010000014">
    <property type="protein sequence ID" value="MCB7388721.1"/>
    <property type="molecule type" value="Genomic_DNA"/>
</dbReference>
<reference evidence="2 3" key="1">
    <citation type="submission" date="2021-10" db="EMBL/GenBank/DDBJ databases">
        <title>Collection of gut derived symbiotic bacterial strains cultured from healthy donors.</title>
        <authorList>
            <person name="Lin H."/>
            <person name="Littmann E."/>
            <person name="Kohout C."/>
            <person name="Pamer E.G."/>
        </authorList>
    </citation>
    <scope>NUCLEOTIDE SEQUENCE [LARGE SCALE GENOMIC DNA]</scope>
    <source>
        <strain evidence="2 3">DFI.1.165</strain>
    </source>
</reference>
<gene>
    <name evidence="2" type="ORF">LIZ65_15640</name>
</gene>
<accession>A0ABS8DK04</accession>
<proteinExistence type="predicted"/>
<evidence type="ECO:0000313" key="2">
    <source>
        <dbReference type="EMBL" id="MCB7388721.1"/>
    </source>
</evidence>
<comment type="caution">
    <text evidence="2">The sequence shown here is derived from an EMBL/GenBank/DDBJ whole genome shotgun (WGS) entry which is preliminary data.</text>
</comment>